<keyword evidence="2" id="KW-1003">Cell membrane</keyword>
<evidence type="ECO:0000313" key="8">
    <source>
        <dbReference type="Proteomes" id="UP000323257"/>
    </source>
</evidence>
<evidence type="ECO:0000313" key="7">
    <source>
        <dbReference type="EMBL" id="TYP75669.1"/>
    </source>
</evidence>
<dbReference type="AlphaFoldDB" id="A0A5S5C927"/>
<feature type="transmembrane region" description="Helical" evidence="6">
    <location>
        <begin position="122"/>
        <end position="141"/>
    </location>
</feature>
<organism evidence="7 8">
    <name type="scientific">Paenibacillus methanolicus</name>
    <dbReference type="NCBI Taxonomy" id="582686"/>
    <lineage>
        <taxon>Bacteria</taxon>
        <taxon>Bacillati</taxon>
        <taxon>Bacillota</taxon>
        <taxon>Bacilli</taxon>
        <taxon>Bacillales</taxon>
        <taxon>Paenibacillaceae</taxon>
        <taxon>Paenibacillus</taxon>
    </lineage>
</organism>
<keyword evidence="4 6" id="KW-1133">Transmembrane helix</keyword>
<comment type="subcellular location">
    <subcellularLocation>
        <location evidence="1">Cell membrane</location>
        <topology evidence="1">Multi-pass membrane protein</topology>
    </subcellularLocation>
</comment>
<comment type="caution">
    <text evidence="7">The sequence shown here is derived from an EMBL/GenBank/DDBJ whole genome shotgun (WGS) entry which is preliminary data.</text>
</comment>
<protein>
    <submittedName>
        <fullName evidence="7">O-antigen/teichoic acid export membrane protein</fullName>
    </submittedName>
</protein>
<dbReference type="GO" id="GO:0005886">
    <property type="term" value="C:plasma membrane"/>
    <property type="evidence" value="ECO:0007669"/>
    <property type="project" value="UniProtKB-SubCell"/>
</dbReference>
<dbReference type="Pfam" id="PF01943">
    <property type="entry name" value="Polysacc_synt"/>
    <property type="match status" value="1"/>
</dbReference>
<feature type="transmembrane region" description="Helical" evidence="6">
    <location>
        <begin position="365"/>
        <end position="386"/>
    </location>
</feature>
<dbReference type="InterPro" id="IPR050833">
    <property type="entry name" value="Poly_Biosynth_Transport"/>
</dbReference>
<reference evidence="7 8" key="1">
    <citation type="submission" date="2019-07" db="EMBL/GenBank/DDBJ databases">
        <title>Genomic Encyclopedia of Type Strains, Phase III (KMG-III): the genomes of soil and plant-associated and newly described type strains.</title>
        <authorList>
            <person name="Whitman W."/>
        </authorList>
    </citation>
    <scope>NUCLEOTIDE SEQUENCE [LARGE SCALE GENOMIC DNA]</scope>
    <source>
        <strain evidence="7 8">BL24</strain>
    </source>
</reference>
<feature type="transmembrane region" description="Helical" evidence="6">
    <location>
        <begin position="161"/>
        <end position="181"/>
    </location>
</feature>
<keyword evidence="5 6" id="KW-0472">Membrane</keyword>
<feature type="transmembrane region" description="Helical" evidence="6">
    <location>
        <begin position="201"/>
        <end position="219"/>
    </location>
</feature>
<dbReference type="PANTHER" id="PTHR30250:SF11">
    <property type="entry name" value="O-ANTIGEN TRANSPORTER-RELATED"/>
    <property type="match status" value="1"/>
</dbReference>
<evidence type="ECO:0000256" key="5">
    <source>
        <dbReference type="ARBA" id="ARBA00023136"/>
    </source>
</evidence>
<dbReference type="InterPro" id="IPR002797">
    <property type="entry name" value="Polysacc_synth"/>
</dbReference>
<proteinExistence type="predicted"/>
<feature type="transmembrane region" description="Helical" evidence="6">
    <location>
        <begin position="330"/>
        <end position="349"/>
    </location>
</feature>
<dbReference type="Proteomes" id="UP000323257">
    <property type="component" value="Unassembled WGS sequence"/>
</dbReference>
<feature type="transmembrane region" description="Helical" evidence="6">
    <location>
        <begin position="304"/>
        <end position="324"/>
    </location>
</feature>
<evidence type="ECO:0000256" key="2">
    <source>
        <dbReference type="ARBA" id="ARBA00022475"/>
    </source>
</evidence>
<accession>A0A5S5C927</accession>
<feature type="transmembrane region" description="Helical" evidence="6">
    <location>
        <begin position="35"/>
        <end position="53"/>
    </location>
</feature>
<evidence type="ECO:0000256" key="3">
    <source>
        <dbReference type="ARBA" id="ARBA00022692"/>
    </source>
</evidence>
<feature type="transmembrane region" description="Helical" evidence="6">
    <location>
        <begin position="272"/>
        <end position="292"/>
    </location>
</feature>
<evidence type="ECO:0000256" key="4">
    <source>
        <dbReference type="ARBA" id="ARBA00022989"/>
    </source>
</evidence>
<keyword evidence="8" id="KW-1185">Reference proteome</keyword>
<evidence type="ECO:0000256" key="1">
    <source>
        <dbReference type="ARBA" id="ARBA00004651"/>
    </source>
</evidence>
<gene>
    <name evidence="7" type="ORF">BCM02_104350</name>
</gene>
<dbReference type="PANTHER" id="PTHR30250">
    <property type="entry name" value="PST FAMILY PREDICTED COLANIC ACID TRANSPORTER"/>
    <property type="match status" value="1"/>
</dbReference>
<sequence>MFFTDLGLSQTFIREVAKPHVDLASLFSELFFSRVLLCLVTSLLSIPFVLFLYSNNSNMQYAAFWIIIPSIFGVAFQGIGIVYFQVRETMIYSALIQTVSGIMTAVFLFICIFMNWGINIVAPFYGISFLIGGVFSLWLVFRKIQLKLKYQLPEALLRDLLSFSIGGGLLMVLPQMGSLVMERVTELKQVGLFSAAYRIPSFLYYIPGVVAAAFYPLLFKFGNANLKEEHFKLSVNQIRIMHSFGVVMCLPFLFYPQWWIEFLFGPQWLEASVTLSILSLMVILQSVSFPLADALTTKGMQRKRAIILFLSLVIGITLYTILGAKLGSLGGAYAALGVELTMLAGLIAFNPQGLRLFWKGTSRNWINLLIVIGVHMLISGMIYPIIGMVLDVLMYTFMFLVLNKESKEFVFQLLSKRRKV</sequence>
<feature type="transmembrane region" description="Helical" evidence="6">
    <location>
        <begin position="240"/>
        <end position="260"/>
    </location>
</feature>
<feature type="transmembrane region" description="Helical" evidence="6">
    <location>
        <begin position="91"/>
        <end position="116"/>
    </location>
</feature>
<dbReference type="EMBL" id="VNHS01000004">
    <property type="protein sequence ID" value="TYP75669.1"/>
    <property type="molecule type" value="Genomic_DNA"/>
</dbReference>
<evidence type="ECO:0000256" key="6">
    <source>
        <dbReference type="SAM" id="Phobius"/>
    </source>
</evidence>
<name>A0A5S5C927_9BACL</name>
<keyword evidence="3 6" id="KW-0812">Transmembrane</keyword>
<feature type="transmembrane region" description="Helical" evidence="6">
    <location>
        <begin position="59"/>
        <end position="84"/>
    </location>
</feature>